<accession>A0A4V3GSL8</accession>
<keyword evidence="1" id="KW-0812">Transmembrane</keyword>
<keyword evidence="2" id="KW-0732">Signal</keyword>
<sequence length="271" mass="26396">MSTKSALKGATTAICILFGAGASSAAVIDLGFVLDGSGSVSSSDFSSAASALSAALSQIPTSGENQYRVAVTSYGYGSYTAVPPTIVTASNIGSIQAQVLTAYKDSGGTDTAGAITYITNLFTNDGGLGATSLINITTDGSPNSQSATEAAALAANVAGIDGISFEAVGSGVSSSSAQGDMARIAGLGTSGDADAGVIANDLDNLPNATTTGFVIPVANFTAYGAAIEAKIGQVIDDTGGNTGVVPLPAAMPMLLAGLGAFGFLRRRGAAA</sequence>
<dbReference type="AlphaFoldDB" id="A0A4V3GSL8"/>
<organism evidence="4 5">
    <name type="scientific">Rhodovulum visakhapatnamense</name>
    <dbReference type="NCBI Taxonomy" id="364297"/>
    <lineage>
        <taxon>Bacteria</taxon>
        <taxon>Pseudomonadati</taxon>
        <taxon>Pseudomonadota</taxon>
        <taxon>Alphaproteobacteria</taxon>
        <taxon>Rhodobacterales</taxon>
        <taxon>Paracoccaceae</taxon>
        <taxon>Rhodovulum</taxon>
    </lineage>
</organism>
<feature type="signal peptide" evidence="2">
    <location>
        <begin position="1"/>
        <end position="25"/>
    </location>
</feature>
<proteinExistence type="predicted"/>
<feature type="chain" id="PRO_5020883909" evidence="2">
    <location>
        <begin position="26"/>
        <end position="271"/>
    </location>
</feature>
<dbReference type="Proteomes" id="UP000295484">
    <property type="component" value="Unassembled WGS sequence"/>
</dbReference>
<evidence type="ECO:0000256" key="2">
    <source>
        <dbReference type="SAM" id="SignalP"/>
    </source>
</evidence>
<dbReference type="SMART" id="SM00327">
    <property type="entry name" value="VWA"/>
    <property type="match status" value="1"/>
</dbReference>
<reference evidence="4 5" key="1">
    <citation type="submission" date="2019-03" db="EMBL/GenBank/DDBJ databases">
        <title>Genomic Encyclopedia of Type Strains, Phase IV (KMG-IV): sequencing the most valuable type-strain genomes for metagenomic binning, comparative biology and taxonomic classification.</title>
        <authorList>
            <person name="Goeker M."/>
        </authorList>
    </citation>
    <scope>NUCLEOTIDE SEQUENCE [LARGE SCALE GENOMIC DNA]</scope>
    <source>
        <strain evidence="4 5">JA181</strain>
    </source>
</reference>
<dbReference type="RefSeq" id="WP_134079202.1">
    <property type="nucleotide sequence ID" value="NZ_SOEB01000026.1"/>
</dbReference>
<evidence type="ECO:0000313" key="5">
    <source>
        <dbReference type="Proteomes" id="UP000295484"/>
    </source>
</evidence>
<dbReference type="NCBIfam" id="TIGR03370">
    <property type="entry name" value="VPLPA-CTERM"/>
    <property type="match status" value="1"/>
</dbReference>
<dbReference type="PROSITE" id="PS50234">
    <property type="entry name" value="VWFA"/>
    <property type="match status" value="1"/>
</dbReference>
<feature type="domain" description="VWFA" evidence="3">
    <location>
        <begin position="29"/>
        <end position="214"/>
    </location>
</feature>
<evidence type="ECO:0000313" key="4">
    <source>
        <dbReference type="EMBL" id="TDX23373.1"/>
    </source>
</evidence>
<dbReference type="EMBL" id="SOEB01000026">
    <property type="protein sequence ID" value="TDX23373.1"/>
    <property type="molecule type" value="Genomic_DNA"/>
</dbReference>
<dbReference type="InterPro" id="IPR002035">
    <property type="entry name" value="VWF_A"/>
</dbReference>
<evidence type="ECO:0000259" key="3">
    <source>
        <dbReference type="PROSITE" id="PS50234"/>
    </source>
</evidence>
<keyword evidence="1" id="KW-1133">Transmembrane helix</keyword>
<keyword evidence="1" id="KW-0472">Membrane</keyword>
<dbReference type="SUPFAM" id="SSF53300">
    <property type="entry name" value="vWA-like"/>
    <property type="match status" value="1"/>
</dbReference>
<dbReference type="InterPro" id="IPR022472">
    <property type="entry name" value="VPLPA-CTERM"/>
</dbReference>
<comment type="caution">
    <text evidence="4">The sequence shown here is derived from an EMBL/GenBank/DDBJ whole genome shotgun (WGS) entry which is preliminary data.</text>
</comment>
<dbReference type="InterPro" id="IPR036465">
    <property type="entry name" value="vWFA_dom_sf"/>
</dbReference>
<name>A0A4V3GSL8_9RHOB</name>
<feature type="transmembrane region" description="Helical" evidence="1">
    <location>
        <begin position="243"/>
        <end position="264"/>
    </location>
</feature>
<protein>
    <submittedName>
        <fullName evidence="4">Putative secreted protein</fullName>
    </submittedName>
</protein>
<dbReference type="Pfam" id="PF00092">
    <property type="entry name" value="VWA"/>
    <property type="match status" value="1"/>
</dbReference>
<gene>
    <name evidence="4" type="ORF">EV657_12623</name>
</gene>
<dbReference type="Gene3D" id="3.40.50.410">
    <property type="entry name" value="von Willebrand factor, type A domain"/>
    <property type="match status" value="1"/>
</dbReference>
<evidence type="ECO:0000256" key="1">
    <source>
        <dbReference type="SAM" id="Phobius"/>
    </source>
</evidence>